<dbReference type="InterPro" id="IPR010982">
    <property type="entry name" value="Lambda_DNA-bd_dom_sf"/>
</dbReference>
<dbReference type="Gene3D" id="1.10.260.40">
    <property type="entry name" value="lambda repressor-like DNA-binding domains"/>
    <property type="match status" value="1"/>
</dbReference>
<dbReference type="Pfam" id="PF00356">
    <property type="entry name" value="LacI"/>
    <property type="match status" value="1"/>
</dbReference>
<dbReference type="InterPro" id="IPR001761">
    <property type="entry name" value="Peripla_BP/Lac1_sug-bd_dom"/>
</dbReference>
<dbReference type="InterPro" id="IPR000843">
    <property type="entry name" value="HTH_LacI"/>
</dbReference>
<reference evidence="5 6" key="1">
    <citation type="submission" date="2021-05" db="EMBL/GenBank/DDBJ databases">
        <title>Bacteria Genome sequencing.</title>
        <authorList>
            <person name="Takabe Y."/>
            <person name="Nakajima Y."/>
            <person name="Suzuki S."/>
            <person name="Shiozaki T."/>
        </authorList>
    </citation>
    <scope>NUCLEOTIDE SEQUENCE [LARGE SCALE GENOMIC DNA]</scope>
    <source>
        <strain evidence="5 6">AI_62</strain>
    </source>
</reference>
<keyword evidence="3" id="KW-0804">Transcription</keyword>
<dbReference type="PANTHER" id="PTHR30146:SF109">
    <property type="entry name" value="HTH-TYPE TRANSCRIPTIONAL REGULATOR GALS"/>
    <property type="match status" value="1"/>
</dbReference>
<feature type="domain" description="HTH lacI-type" evidence="4">
    <location>
        <begin position="5"/>
        <end position="59"/>
    </location>
</feature>
<dbReference type="SUPFAM" id="SSF53822">
    <property type="entry name" value="Periplasmic binding protein-like I"/>
    <property type="match status" value="1"/>
</dbReference>
<evidence type="ECO:0000256" key="3">
    <source>
        <dbReference type="ARBA" id="ARBA00023163"/>
    </source>
</evidence>
<dbReference type="CDD" id="cd01392">
    <property type="entry name" value="HTH_LacI"/>
    <property type="match status" value="1"/>
</dbReference>
<dbReference type="Proteomes" id="UP000786693">
    <property type="component" value="Unassembled WGS sequence"/>
</dbReference>
<dbReference type="CDD" id="cd06278">
    <property type="entry name" value="PBP1_LacI-like"/>
    <property type="match status" value="1"/>
</dbReference>
<dbReference type="InterPro" id="IPR028082">
    <property type="entry name" value="Peripla_BP_I"/>
</dbReference>
<sequence length="339" mass="35833">MPRKVTSLDVARKAGVSQSAVSRVFTKGASVSAEMEARVRAAAEALGYRPNVLARSLITGRSRIVGLVVAYLDNPFFADAVEKLSHALQAEGYHLLMFTVGNSAVDLDRVVDELMDYQVDALIAASVDLSGRLVERCAAAGLPVVLFNRGIAGSGLSSITSDNRAGGQRAAEFLLAGNHSRIAHISGWQGSSTGRDRAAGFATALAAAGQGLHGQADGKYSRAEACEAARTMMEAPTPPDAIFVGNDYMALAVMDVLRHDLGVSVPGDVSIVGYDDIAMAAWPSYDLTTVRQPARRMIAATVSELLAQIETPSRRPQKIEIDGPLVVRGSARLPKDQTT</sequence>
<evidence type="ECO:0000313" key="6">
    <source>
        <dbReference type="Proteomes" id="UP000786693"/>
    </source>
</evidence>
<name>A0ABQ4NMZ8_9RHOB</name>
<dbReference type="Pfam" id="PF00532">
    <property type="entry name" value="Peripla_BP_1"/>
    <property type="match status" value="1"/>
</dbReference>
<protein>
    <submittedName>
        <fullName evidence="5">LacI family transcriptional regulator</fullName>
    </submittedName>
</protein>
<proteinExistence type="predicted"/>
<dbReference type="SMART" id="SM00354">
    <property type="entry name" value="HTH_LACI"/>
    <property type="match status" value="1"/>
</dbReference>
<dbReference type="Gene3D" id="3.40.50.2300">
    <property type="match status" value="2"/>
</dbReference>
<keyword evidence="6" id="KW-1185">Reference proteome</keyword>
<comment type="caution">
    <text evidence="5">The sequence shown here is derived from an EMBL/GenBank/DDBJ whole genome shotgun (WGS) entry which is preliminary data.</text>
</comment>
<dbReference type="RefSeq" id="WP_220749275.1">
    <property type="nucleotide sequence ID" value="NZ_BPFH01000004.1"/>
</dbReference>
<organism evidence="5 6">
    <name type="scientific">Jannaschia pagri</name>
    <dbReference type="NCBI Taxonomy" id="2829797"/>
    <lineage>
        <taxon>Bacteria</taxon>
        <taxon>Pseudomonadati</taxon>
        <taxon>Pseudomonadota</taxon>
        <taxon>Alphaproteobacteria</taxon>
        <taxon>Rhodobacterales</taxon>
        <taxon>Roseobacteraceae</taxon>
        <taxon>Jannaschia</taxon>
    </lineage>
</organism>
<keyword evidence="2" id="KW-0238">DNA-binding</keyword>
<keyword evidence="1" id="KW-0805">Transcription regulation</keyword>
<evidence type="ECO:0000313" key="5">
    <source>
        <dbReference type="EMBL" id="GIT95780.1"/>
    </source>
</evidence>
<dbReference type="PROSITE" id="PS50932">
    <property type="entry name" value="HTH_LACI_2"/>
    <property type="match status" value="1"/>
</dbReference>
<gene>
    <name evidence="5" type="ORF">JANAI62_24030</name>
</gene>
<evidence type="ECO:0000256" key="2">
    <source>
        <dbReference type="ARBA" id="ARBA00023125"/>
    </source>
</evidence>
<dbReference type="SUPFAM" id="SSF47413">
    <property type="entry name" value="lambda repressor-like DNA-binding domains"/>
    <property type="match status" value="1"/>
</dbReference>
<accession>A0ABQ4NMZ8</accession>
<evidence type="ECO:0000256" key="1">
    <source>
        <dbReference type="ARBA" id="ARBA00023015"/>
    </source>
</evidence>
<evidence type="ECO:0000259" key="4">
    <source>
        <dbReference type="PROSITE" id="PS50932"/>
    </source>
</evidence>
<dbReference type="PANTHER" id="PTHR30146">
    <property type="entry name" value="LACI-RELATED TRANSCRIPTIONAL REPRESSOR"/>
    <property type="match status" value="1"/>
</dbReference>
<dbReference type="EMBL" id="BPFH01000004">
    <property type="protein sequence ID" value="GIT95780.1"/>
    <property type="molecule type" value="Genomic_DNA"/>
</dbReference>